<name>A0A1V0SDX6_9VIRU</name>
<sequence length="182" mass="20802">MEVQCGLQMSVNAIKKILINELELRGITYNISNDVAIRITAIIEYLVAEIMELGGNVTLNKNRKRLSIDHVILAIQTDSELNKLYNSTNNIISNKPKDETPRLSTWTCKILTQIHPDTNISRDAKRFIDKLVYDTVKKFSDMFPLNEKDININDMIDLVIPNELSKHAKNEMNKAIAKFNSK</sequence>
<evidence type="ECO:0000313" key="1">
    <source>
        <dbReference type="EMBL" id="ARF09917.1"/>
    </source>
</evidence>
<organism evidence="1">
    <name type="scientific">Indivirus ILV1</name>
    <dbReference type="NCBI Taxonomy" id="1977633"/>
    <lineage>
        <taxon>Viruses</taxon>
        <taxon>Varidnaviria</taxon>
        <taxon>Bamfordvirae</taxon>
        <taxon>Nucleocytoviricota</taxon>
        <taxon>Megaviricetes</taxon>
        <taxon>Imitervirales</taxon>
        <taxon>Mimiviridae</taxon>
        <taxon>Klosneuvirinae</taxon>
        <taxon>Indivirus</taxon>
    </lineage>
</organism>
<dbReference type="SUPFAM" id="SSF47113">
    <property type="entry name" value="Histone-fold"/>
    <property type="match status" value="2"/>
</dbReference>
<dbReference type="EMBL" id="KY684089">
    <property type="protein sequence ID" value="ARF09917.1"/>
    <property type="molecule type" value="Genomic_DNA"/>
</dbReference>
<dbReference type="GO" id="GO:0046982">
    <property type="term" value="F:protein heterodimerization activity"/>
    <property type="evidence" value="ECO:0007669"/>
    <property type="project" value="InterPro"/>
</dbReference>
<dbReference type="Gene3D" id="1.10.20.10">
    <property type="entry name" value="Histone, subunit A"/>
    <property type="match status" value="2"/>
</dbReference>
<dbReference type="GO" id="GO:0003677">
    <property type="term" value="F:DNA binding"/>
    <property type="evidence" value="ECO:0007669"/>
    <property type="project" value="InterPro"/>
</dbReference>
<dbReference type="PANTHER" id="PTHR23430">
    <property type="entry name" value="HISTONE H2A"/>
    <property type="match status" value="1"/>
</dbReference>
<dbReference type="InterPro" id="IPR009072">
    <property type="entry name" value="Histone-fold"/>
</dbReference>
<gene>
    <name evidence="1" type="ORF">Indivirus_5_40</name>
</gene>
<protein>
    <submittedName>
        <fullName evidence="1">Histone H2A</fullName>
    </submittedName>
</protein>
<accession>A0A1V0SDX6</accession>
<proteinExistence type="predicted"/>
<dbReference type="InterPro" id="IPR002119">
    <property type="entry name" value="Histone_H2A"/>
</dbReference>
<dbReference type="PRINTS" id="PR00620">
    <property type="entry name" value="HISTONEH2A"/>
</dbReference>
<reference evidence="1" key="1">
    <citation type="journal article" date="2017" name="Science">
        <title>Giant viruses with an expanded complement of translation system components.</title>
        <authorList>
            <person name="Schulz F."/>
            <person name="Yutin N."/>
            <person name="Ivanova N.N."/>
            <person name="Ortega D.R."/>
            <person name="Lee T.K."/>
            <person name="Vierheilig J."/>
            <person name="Daims H."/>
            <person name="Horn M."/>
            <person name="Wagner M."/>
            <person name="Jensen G.J."/>
            <person name="Kyrpides N.C."/>
            <person name="Koonin E.V."/>
            <person name="Woyke T."/>
        </authorList>
    </citation>
    <scope>NUCLEOTIDE SEQUENCE</scope>
    <source>
        <strain evidence="1">ILV1</strain>
    </source>
</reference>
<dbReference type="GO" id="GO:0030527">
    <property type="term" value="F:structural constituent of chromatin"/>
    <property type="evidence" value="ECO:0007669"/>
    <property type="project" value="InterPro"/>
</dbReference>